<reference evidence="4 5" key="1">
    <citation type="submission" date="2016-10" db="EMBL/GenBank/DDBJ databases">
        <authorList>
            <person name="de Groot N.N."/>
        </authorList>
    </citation>
    <scope>NUCLEOTIDE SEQUENCE [LARGE SCALE GENOMIC DNA]</scope>
    <source>
        <strain evidence="4 5">DSM 17862</strain>
    </source>
</reference>
<dbReference type="Proteomes" id="UP000199180">
    <property type="component" value="Unassembled WGS sequence"/>
</dbReference>
<evidence type="ECO:0000259" key="3">
    <source>
        <dbReference type="Pfam" id="PF20597"/>
    </source>
</evidence>
<dbReference type="InterPro" id="IPR026588">
    <property type="entry name" value="Choice_anch_A"/>
</dbReference>
<keyword evidence="1" id="KW-0812">Transmembrane</keyword>
<protein>
    <submittedName>
        <fullName evidence="4">VPLPA-CTERM protein sorting domain-containing protein</fullName>
    </submittedName>
</protein>
<accession>A0A1I0GKW4</accession>
<dbReference type="STRING" id="364199.SAMN04489858_108167"/>
<feature type="signal peptide" evidence="2">
    <location>
        <begin position="1"/>
        <end position="26"/>
    </location>
</feature>
<keyword evidence="2" id="KW-0732">Signal</keyword>
<evidence type="ECO:0000256" key="1">
    <source>
        <dbReference type="SAM" id="Phobius"/>
    </source>
</evidence>
<name>A0A1I0GKW4_9RHOB</name>
<evidence type="ECO:0000313" key="5">
    <source>
        <dbReference type="Proteomes" id="UP000199180"/>
    </source>
</evidence>
<organism evidence="4 5">
    <name type="scientific">Paracoccus homiensis</name>
    <dbReference type="NCBI Taxonomy" id="364199"/>
    <lineage>
        <taxon>Bacteria</taxon>
        <taxon>Pseudomonadati</taxon>
        <taxon>Pseudomonadota</taxon>
        <taxon>Alphaproteobacteria</taxon>
        <taxon>Rhodobacterales</taxon>
        <taxon>Paracoccaceae</taxon>
        <taxon>Paracoccus</taxon>
    </lineage>
</organism>
<keyword evidence="1" id="KW-1133">Transmembrane helix</keyword>
<evidence type="ECO:0000313" key="4">
    <source>
        <dbReference type="EMBL" id="SET71009.1"/>
    </source>
</evidence>
<gene>
    <name evidence="4" type="ORF">SAMN04489858_108167</name>
</gene>
<dbReference type="NCBIfam" id="TIGR03370">
    <property type="entry name" value="VPLPA-CTERM"/>
    <property type="match status" value="1"/>
</dbReference>
<evidence type="ECO:0000256" key="2">
    <source>
        <dbReference type="SAM" id="SignalP"/>
    </source>
</evidence>
<dbReference type="NCBIfam" id="TIGR04215">
    <property type="entry name" value="choice_anch_A"/>
    <property type="match status" value="1"/>
</dbReference>
<proteinExistence type="predicted"/>
<dbReference type="Pfam" id="PF20597">
    <property type="entry name" value="pAdhesive_15"/>
    <property type="match status" value="1"/>
</dbReference>
<feature type="chain" id="PRO_5011548857" evidence="2">
    <location>
        <begin position="27"/>
        <end position="328"/>
    </location>
</feature>
<feature type="transmembrane region" description="Helical" evidence="1">
    <location>
        <begin position="304"/>
        <end position="324"/>
    </location>
</feature>
<dbReference type="AlphaFoldDB" id="A0A1I0GKW4"/>
<keyword evidence="5" id="KW-1185">Reference proteome</keyword>
<dbReference type="InterPro" id="IPR022472">
    <property type="entry name" value="VPLPA-CTERM"/>
</dbReference>
<keyword evidence="1" id="KW-0472">Membrane</keyword>
<feature type="domain" description="Choice-of-anchor A" evidence="3">
    <location>
        <begin position="33"/>
        <end position="283"/>
    </location>
</feature>
<dbReference type="EMBL" id="FOHO01000008">
    <property type="protein sequence ID" value="SET71009.1"/>
    <property type="molecule type" value="Genomic_DNA"/>
</dbReference>
<sequence>MARPSFTKSLFLSIVAVAASAPLAQAASLTAGELLSQYNLITTGDVTGNGGFHVDGRVLVGGDWLAGPSTVVYMNGKGAESGFADAIIAGDVAQPTHVNNGGDAVAGSGRDNLNMNGGGSKSSYTAASAPTGYGTVLGDYAQTLAGYAETSANITRQGSIHDPTNTYDVAGVEIGVLSLLESDIRADRDMNFNLGAGVEWLVVNVTATADKIFSLGSAFKAQQSASIASKVIWNFVGFDQVIFDAQFTAGAILAQGAEVVTNAGNIEASVFSDSFRGLSELHYVGLANGELPGTTTDMTQPAPVPLPAGMPLLLLGLGVFGVVARRRA</sequence>